<gene>
    <name evidence="3" type="ORF">GYN08_17895</name>
</gene>
<dbReference type="InterPro" id="IPR010982">
    <property type="entry name" value="Lambda_DNA-bd_dom_sf"/>
</dbReference>
<dbReference type="InterPro" id="IPR001387">
    <property type="entry name" value="Cro/C1-type_HTH"/>
</dbReference>
<keyword evidence="1" id="KW-0238">DNA-binding</keyword>
<keyword evidence="4" id="KW-1185">Reference proteome</keyword>
<dbReference type="Proteomes" id="UP000800303">
    <property type="component" value="Unassembled WGS sequence"/>
</dbReference>
<dbReference type="InterPro" id="IPR050807">
    <property type="entry name" value="TransReg_Diox_bact_type"/>
</dbReference>
<dbReference type="PANTHER" id="PTHR46797:SF1">
    <property type="entry name" value="METHYLPHOSPHONATE SYNTHASE"/>
    <property type="match status" value="1"/>
</dbReference>
<dbReference type="Gene3D" id="1.10.260.40">
    <property type="entry name" value="lambda repressor-like DNA-binding domains"/>
    <property type="match status" value="1"/>
</dbReference>
<accession>A0ABX0FE84</accession>
<evidence type="ECO:0000256" key="1">
    <source>
        <dbReference type="ARBA" id="ARBA00023125"/>
    </source>
</evidence>
<dbReference type="PROSITE" id="PS50943">
    <property type="entry name" value="HTH_CROC1"/>
    <property type="match status" value="1"/>
</dbReference>
<sequence length="243" mass="28293">MFQKPITLAEVLRNIRQERNLTLRDVSARVKLSHTFIGKIEKGNGTANPTVSSIGQIAQGLNLPFYQLLISAKQPRSIKNLYTEDLHWDFEKLQGAFQSNYKIEAIYTFEKIYMFKKRIIQENPEGTDFLSALEVPEDRMIEISLMHTDVTLEEAINITKVFRTPFDQLFRVKKPTYDFSKSNDDDANVAYQVHKHIEENKFRDDDDPNSTFQISLSKLITNITTVEEINFLNDSLNLYKKYK</sequence>
<dbReference type="Pfam" id="PF01381">
    <property type="entry name" value="HTH_3"/>
    <property type="match status" value="1"/>
</dbReference>
<evidence type="ECO:0000313" key="4">
    <source>
        <dbReference type="Proteomes" id="UP000800303"/>
    </source>
</evidence>
<dbReference type="SUPFAM" id="SSF47413">
    <property type="entry name" value="lambda repressor-like DNA-binding domains"/>
    <property type="match status" value="1"/>
</dbReference>
<protein>
    <submittedName>
        <fullName evidence="3">Helix-turn-helix transcriptional regulator</fullName>
    </submittedName>
</protein>
<dbReference type="RefSeq" id="WP_166277095.1">
    <property type="nucleotide sequence ID" value="NZ_JAAFGS010000007.1"/>
</dbReference>
<proteinExistence type="predicted"/>
<dbReference type="CDD" id="cd00093">
    <property type="entry name" value="HTH_XRE"/>
    <property type="match status" value="1"/>
</dbReference>
<evidence type="ECO:0000313" key="3">
    <source>
        <dbReference type="EMBL" id="NGZ77172.1"/>
    </source>
</evidence>
<comment type="caution">
    <text evidence="3">The sequence shown here is derived from an EMBL/GenBank/DDBJ whole genome shotgun (WGS) entry which is preliminary data.</text>
</comment>
<reference evidence="3 4" key="1">
    <citation type="submission" date="2020-01" db="EMBL/GenBank/DDBJ databases">
        <title>Polyphasic characterisation and genomic insights into a novel alkali tolerant bacterium VR-M41.</title>
        <authorList>
            <person name="Vemuluri V.R."/>
        </authorList>
    </citation>
    <scope>NUCLEOTIDE SEQUENCE [LARGE SCALE GENOMIC DNA]</scope>
    <source>
        <strain evidence="3 4">VR-M41</strain>
    </source>
</reference>
<evidence type="ECO:0000259" key="2">
    <source>
        <dbReference type="PROSITE" id="PS50943"/>
    </source>
</evidence>
<name>A0ABX0FE84_9BACL</name>
<feature type="domain" description="HTH cro/C1-type" evidence="2">
    <location>
        <begin position="12"/>
        <end position="68"/>
    </location>
</feature>
<dbReference type="EMBL" id="JAAFGS010000007">
    <property type="protein sequence ID" value="NGZ77172.1"/>
    <property type="molecule type" value="Genomic_DNA"/>
</dbReference>
<organism evidence="3 4">
    <name type="scientific">Saccharibacillus alkalitolerans</name>
    <dbReference type="NCBI Taxonomy" id="2705290"/>
    <lineage>
        <taxon>Bacteria</taxon>
        <taxon>Bacillati</taxon>
        <taxon>Bacillota</taxon>
        <taxon>Bacilli</taxon>
        <taxon>Bacillales</taxon>
        <taxon>Paenibacillaceae</taxon>
        <taxon>Saccharibacillus</taxon>
    </lineage>
</organism>
<dbReference type="SMART" id="SM00530">
    <property type="entry name" value="HTH_XRE"/>
    <property type="match status" value="1"/>
</dbReference>
<dbReference type="PANTHER" id="PTHR46797">
    <property type="entry name" value="HTH-TYPE TRANSCRIPTIONAL REGULATOR"/>
    <property type="match status" value="1"/>
</dbReference>